<protein>
    <submittedName>
        <fullName evidence="1">Uncharacterized protein</fullName>
    </submittedName>
</protein>
<evidence type="ECO:0000313" key="2">
    <source>
        <dbReference type="Proteomes" id="UP001152888"/>
    </source>
</evidence>
<reference evidence="1" key="1">
    <citation type="submission" date="2022-03" db="EMBL/GenBank/DDBJ databases">
        <authorList>
            <person name="Sayadi A."/>
        </authorList>
    </citation>
    <scope>NUCLEOTIDE SEQUENCE</scope>
</reference>
<proteinExistence type="predicted"/>
<comment type="caution">
    <text evidence="1">The sequence shown here is derived from an EMBL/GenBank/DDBJ whole genome shotgun (WGS) entry which is preliminary data.</text>
</comment>
<dbReference type="EMBL" id="CAKOFQ010006778">
    <property type="protein sequence ID" value="CAH1970823.1"/>
    <property type="molecule type" value="Genomic_DNA"/>
</dbReference>
<dbReference type="Proteomes" id="UP001152888">
    <property type="component" value="Unassembled WGS sequence"/>
</dbReference>
<sequence length="70" mass="7831">MAGACEQRLGSDACVPLSCRGATQQCSRTRQQGSRRITDRDTLQRFISNSISGHFSFISSQQKMLQRLHS</sequence>
<accession>A0A9P0KC96</accession>
<dbReference type="AlphaFoldDB" id="A0A9P0KC96"/>
<evidence type="ECO:0000313" key="1">
    <source>
        <dbReference type="EMBL" id="CAH1970823.1"/>
    </source>
</evidence>
<name>A0A9P0KC96_ACAOB</name>
<organism evidence="1 2">
    <name type="scientific">Acanthoscelides obtectus</name>
    <name type="common">Bean weevil</name>
    <name type="synonym">Bruchus obtectus</name>
    <dbReference type="NCBI Taxonomy" id="200917"/>
    <lineage>
        <taxon>Eukaryota</taxon>
        <taxon>Metazoa</taxon>
        <taxon>Ecdysozoa</taxon>
        <taxon>Arthropoda</taxon>
        <taxon>Hexapoda</taxon>
        <taxon>Insecta</taxon>
        <taxon>Pterygota</taxon>
        <taxon>Neoptera</taxon>
        <taxon>Endopterygota</taxon>
        <taxon>Coleoptera</taxon>
        <taxon>Polyphaga</taxon>
        <taxon>Cucujiformia</taxon>
        <taxon>Chrysomeloidea</taxon>
        <taxon>Chrysomelidae</taxon>
        <taxon>Bruchinae</taxon>
        <taxon>Bruchini</taxon>
        <taxon>Acanthoscelides</taxon>
    </lineage>
</organism>
<keyword evidence="2" id="KW-1185">Reference proteome</keyword>
<gene>
    <name evidence="1" type="ORF">ACAOBT_LOCUS9119</name>
</gene>